<reference evidence="1 2" key="1">
    <citation type="submission" date="2022-01" db="EMBL/GenBank/DDBJ databases">
        <authorList>
            <person name="Xiong W."/>
            <person name="Schranz E."/>
        </authorList>
    </citation>
    <scope>NUCLEOTIDE SEQUENCE [LARGE SCALE GENOMIC DNA]</scope>
</reference>
<comment type="caution">
    <text evidence="1">The sequence shown here is derived from an EMBL/GenBank/DDBJ whole genome shotgun (WGS) entry which is preliminary data.</text>
</comment>
<organism evidence="1 2">
    <name type="scientific">Lactuca virosa</name>
    <dbReference type="NCBI Taxonomy" id="75947"/>
    <lineage>
        <taxon>Eukaryota</taxon>
        <taxon>Viridiplantae</taxon>
        <taxon>Streptophyta</taxon>
        <taxon>Embryophyta</taxon>
        <taxon>Tracheophyta</taxon>
        <taxon>Spermatophyta</taxon>
        <taxon>Magnoliopsida</taxon>
        <taxon>eudicotyledons</taxon>
        <taxon>Gunneridae</taxon>
        <taxon>Pentapetalae</taxon>
        <taxon>asterids</taxon>
        <taxon>campanulids</taxon>
        <taxon>Asterales</taxon>
        <taxon>Asteraceae</taxon>
        <taxon>Cichorioideae</taxon>
        <taxon>Cichorieae</taxon>
        <taxon>Lactucinae</taxon>
        <taxon>Lactuca</taxon>
    </lineage>
</organism>
<dbReference type="EMBL" id="CAKMRJ010004445">
    <property type="protein sequence ID" value="CAH1438315.1"/>
    <property type="molecule type" value="Genomic_DNA"/>
</dbReference>
<evidence type="ECO:0000313" key="1">
    <source>
        <dbReference type="EMBL" id="CAH1438315.1"/>
    </source>
</evidence>
<evidence type="ECO:0000313" key="2">
    <source>
        <dbReference type="Proteomes" id="UP001157418"/>
    </source>
</evidence>
<gene>
    <name evidence="1" type="ORF">LVIROSA_LOCUS24582</name>
</gene>
<keyword evidence="2" id="KW-1185">Reference proteome</keyword>
<dbReference type="AlphaFoldDB" id="A0AAU9NKY5"/>
<proteinExistence type="predicted"/>
<accession>A0AAU9NKY5</accession>
<protein>
    <recommendedName>
        <fullName evidence="3">K Homology domain-containing protein</fullName>
    </recommendedName>
</protein>
<dbReference type="Proteomes" id="UP001157418">
    <property type="component" value="Unassembled WGS sequence"/>
</dbReference>
<sequence length="136" mass="15304">MNNLKLIALSDDSVVEVQGEREGVHKAVELIASHFRKLLVDRSVIDANIKCPTKPGDGSSPTFGQILNQGYAQSRQNMIQEAPVEMPYRHVVIIESLINDLDKDTVLMLDMFQLMQENMSAATDICKKIVEDHRRP</sequence>
<evidence type="ECO:0008006" key="3">
    <source>
        <dbReference type="Google" id="ProtNLM"/>
    </source>
</evidence>
<name>A0AAU9NKY5_9ASTR</name>